<evidence type="ECO:0000313" key="2">
    <source>
        <dbReference type="EMBL" id="KAE9530564.1"/>
    </source>
</evidence>
<keyword evidence="1" id="KW-0812">Transmembrane</keyword>
<comment type="caution">
    <text evidence="2">The sequence shown here is derived from an EMBL/GenBank/DDBJ whole genome shotgun (WGS) entry which is preliminary data.</text>
</comment>
<dbReference type="Proteomes" id="UP000475862">
    <property type="component" value="Unassembled WGS sequence"/>
</dbReference>
<dbReference type="EMBL" id="VYZN01000042">
    <property type="protein sequence ID" value="KAE9530564.1"/>
    <property type="molecule type" value="Genomic_DNA"/>
</dbReference>
<keyword evidence="3" id="KW-1185">Reference proteome</keyword>
<protein>
    <submittedName>
        <fullName evidence="2">Uncharacterized protein</fullName>
    </submittedName>
</protein>
<organism evidence="2 3">
    <name type="scientific">Aphis glycines</name>
    <name type="common">Soybean aphid</name>
    <dbReference type="NCBI Taxonomy" id="307491"/>
    <lineage>
        <taxon>Eukaryota</taxon>
        <taxon>Metazoa</taxon>
        <taxon>Ecdysozoa</taxon>
        <taxon>Arthropoda</taxon>
        <taxon>Hexapoda</taxon>
        <taxon>Insecta</taxon>
        <taxon>Pterygota</taxon>
        <taxon>Neoptera</taxon>
        <taxon>Paraneoptera</taxon>
        <taxon>Hemiptera</taxon>
        <taxon>Sternorrhyncha</taxon>
        <taxon>Aphidomorpha</taxon>
        <taxon>Aphidoidea</taxon>
        <taxon>Aphididae</taxon>
        <taxon>Aphidini</taxon>
        <taxon>Aphis</taxon>
        <taxon>Aphis</taxon>
    </lineage>
</organism>
<sequence>MTSPSVYQSFRQINIISRIFGVMPVKMVPGDQISGPLCLISTFEYVYSVVLLVVTVAHGVLAPFYVLHTIMPYVYQHSMFSVESDVRHPPAENGSDPDEDEISEMATVMKILNPIMISVSGICSRLVALTFLHRRLSEFITVLHNTDRLMDVTIKSDVSTAASKTFVQTLDKYLL</sequence>
<dbReference type="OrthoDB" id="6622375at2759"/>
<keyword evidence="1" id="KW-0472">Membrane</keyword>
<feature type="transmembrane region" description="Helical" evidence="1">
    <location>
        <begin position="45"/>
        <end position="67"/>
    </location>
</feature>
<reference evidence="2 3" key="1">
    <citation type="submission" date="2019-08" db="EMBL/GenBank/DDBJ databases">
        <title>The genome of the soybean aphid Biotype 1, its phylome, world population structure and adaptation to the North American continent.</title>
        <authorList>
            <person name="Giordano R."/>
            <person name="Donthu R.K."/>
            <person name="Hernandez A.G."/>
            <person name="Wright C.L."/>
            <person name="Zimin A.V."/>
        </authorList>
    </citation>
    <scope>NUCLEOTIDE SEQUENCE [LARGE SCALE GENOMIC DNA]</scope>
    <source>
        <tissue evidence="2">Whole aphids</tissue>
    </source>
</reference>
<accession>A0A6G0TDL4</accession>
<name>A0A6G0TDL4_APHGL</name>
<dbReference type="AlphaFoldDB" id="A0A6G0TDL4"/>
<proteinExistence type="predicted"/>
<evidence type="ECO:0000256" key="1">
    <source>
        <dbReference type="SAM" id="Phobius"/>
    </source>
</evidence>
<evidence type="ECO:0000313" key="3">
    <source>
        <dbReference type="Proteomes" id="UP000475862"/>
    </source>
</evidence>
<gene>
    <name evidence="2" type="ORF">AGLY_011026</name>
</gene>
<keyword evidence="1" id="KW-1133">Transmembrane helix</keyword>